<sequence>MYPQLLLRFSKEEYLKNSLNNGIFRLSPFSYYRELEEQDIIKYKEYNKLNIEPPKDLKFVKGKLSSIKIDNKIQDINLEVTLKEFHKDDKILCFYNGLNHADKNLEEKNIKTYSFTYNEEMNSFPSRFCLVIYNTDEFHNRILNTKKVKSFDYVKYIENFEPNLDYSPFIKHKIYSFQNEFRYIFDDDINEIKIGSIADIAKVVNIEELNNIEISLKI</sequence>
<organism evidence="1 2">
    <name type="scientific">Algoriella xinjiangensis</name>
    <dbReference type="NCBI Taxonomy" id="684065"/>
    <lineage>
        <taxon>Bacteria</taxon>
        <taxon>Pseudomonadati</taxon>
        <taxon>Bacteroidota</taxon>
        <taxon>Flavobacteriia</taxon>
        <taxon>Flavobacteriales</taxon>
        <taxon>Weeksellaceae</taxon>
        <taxon>Algoriella</taxon>
    </lineage>
</organism>
<accession>A0A1I4S6D5</accession>
<dbReference type="STRING" id="684065.SAMN05421738_10169"/>
<evidence type="ECO:0000313" key="1">
    <source>
        <dbReference type="EMBL" id="SFM59931.1"/>
    </source>
</evidence>
<dbReference type="Proteomes" id="UP000199149">
    <property type="component" value="Unassembled WGS sequence"/>
</dbReference>
<dbReference type="EMBL" id="FOUZ01000001">
    <property type="protein sequence ID" value="SFM59931.1"/>
    <property type="molecule type" value="Genomic_DNA"/>
</dbReference>
<name>A0A1I4S6D5_9FLAO</name>
<dbReference type="AlphaFoldDB" id="A0A1I4S6D5"/>
<gene>
    <name evidence="1" type="ORF">SAMN05421738_10169</name>
</gene>
<protein>
    <submittedName>
        <fullName evidence="1">Uncharacterized protein</fullName>
    </submittedName>
</protein>
<dbReference type="OrthoDB" id="7605040at2"/>
<reference evidence="2" key="1">
    <citation type="submission" date="2016-10" db="EMBL/GenBank/DDBJ databases">
        <authorList>
            <person name="Varghese N."/>
            <person name="Submissions S."/>
        </authorList>
    </citation>
    <scope>NUCLEOTIDE SEQUENCE [LARGE SCALE GENOMIC DNA]</scope>
    <source>
        <strain evidence="2">XJ109</strain>
    </source>
</reference>
<dbReference type="RefSeq" id="WP_092905413.1">
    <property type="nucleotide sequence ID" value="NZ_FOUZ01000001.1"/>
</dbReference>
<proteinExistence type="predicted"/>
<evidence type="ECO:0000313" key="2">
    <source>
        <dbReference type="Proteomes" id="UP000199149"/>
    </source>
</evidence>
<keyword evidence="2" id="KW-1185">Reference proteome</keyword>